<evidence type="ECO:0000256" key="10">
    <source>
        <dbReference type="ARBA" id="ARBA00023004"/>
    </source>
</evidence>
<keyword evidence="8 12" id="KW-0249">Electron transport</keyword>
<keyword evidence="6 12" id="KW-0812">Transmembrane</keyword>
<evidence type="ECO:0000256" key="11">
    <source>
        <dbReference type="ARBA" id="ARBA00023136"/>
    </source>
</evidence>
<dbReference type="Pfam" id="PF01654">
    <property type="entry name" value="Cyt_bd_oxida_I"/>
    <property type="match status" value="1"/>
</dbReference>
<feature type="transmembrane region" description="Helical" evidence="12">
    <location>
        <begin position="69"/>
        <end position="91"/>
    </location>
</feature>
<evidence type="ECO:0000256" key="12">
    <source>
        <dbReference type="PIRNR" id="PIRNR006446"/>
    </source>
</evidence>
<accession>A0A918GIV1</accession>
<evidence type="ECO:0000256" key="8">
    <source>
        <dbReference type="ARBA" id="ARBA00022982"/>
    </source>
</evidence>
<feature type="transmembrane region" description="Helical" evidence="12">
    <location>
        <begin position="327"/>
        <end position="349"/>
    </location>
</feature>
<dbReference type="Proteomes" id="UP000660680">
    <property type="component" value="Unassembled WGS sequence"/>
</dbReference>
<dbReference type="AlphaFoldDB" id="A0A918GIV1"/>
<evidence type="ECO:0000256" key="6">
    <source>
        <dbReference type="ARBA" id="ARBA00022692"/>
    </source>
</evidence>
<evidence type="ECO:0000256" key="4">
    <source>
        <dbReference type="ARBA" id="ARBA00022475"/>
    </source>
</evidence>
<feature type="transmembrane region" description="Helical" evidence="12">
    <location>
        <begin position="26"/>
        <end position="48"/>
    </location>
</feature>
<keyword evidence="7 12" id="KW-0479">Metal-binding</keyword>
<dbReference type="PIRSF" id="PIRSF006446">
    <property type="entry name" value="Cyt_quinol_oxidase_1"/>
    <property type="match status" value="1"/>
</dbReference>
<keyword evidence="14" id="KW-1185">Reference proteome</keyword>
<evidence type="ECO:0000256" key="3">
    <source>
        <dbReference type="ARBA" id="ARBA00022448"/>
    </source>
</evidence>
<comment type="caution">
    <text evidence="13">The sequence shown here is derived from an EMBL/GenBank/DDBJ whole genome shotgun (WGS) entry which is preliminary data.</text>
</comment>
<dbReference type="InterPro" id="IPR002585">
    <property type="entry name" value="Cyt-d_ubiquinol_oxidase_su_1"/>
</dbReference>
<reference evidence="13" key="1">
    <citation type="journal article" date="2014" name="Int. J. Syst. Evol. Microbiol.">
        <title>Complete genome sequence of Corynebacterium casei LMG S-19264T (=DSM 44701T), isolated from a smear-ripened cheese.</title>
        <authorList>
            <consortium name="US DOE Joint Genome Institute (JGI-PGF)"/>
            <person name="Walter F."/>
            <person name="Albersmeier A."/>
            <person name="Kalinowski J."/>
            <person name="Ruckert C."/>
        </authorList>
    </citation>
    <scope>NUCLEOTIDE SEQUENCE</scope>
    <source>
        <strain evidence="13">JCM 3276</strain>
    </source>
</reference>
<keyword evidence="10 12" id="KW-0408">Iron</keyword>
<evidence type="ECO:0000256" key="9">
    <source>
        <dbReference type="ARBA" id="ARBA00022989"/>
    </source>
</evidence>
<keyword evidence="5 12" id="KW-0349">Heme</keyword>
<name>A0A918GIV1_9PSEU</name>
<dbReference type="GO" id="GO:0009055">
    <property type="term" value="F:electron transfer activity"/>
    <property type="evidence" value="ECO:0007669"/>
    <property type="project" value="UniProtKB-UniRule"/>
</dbReference>
<reference evidence="13" key="2">
    <citation type="submission" date="2020-09" db="EMBL/GenBank/DDBJ databases">
        <authorList>
            <person name="Sun Q."/>
            <person name="Ohkuma M."/>
        </authorList>
    </citation>
    <scope>NUCLEOTIDE SEQUENCE</scope>
    <source>
        <strain evidence="13">JCM 3276</strain>
    </source>
</reference>
<feature type="transmembrane region" description="Helical" evidence="12">
    <location>
        <begin position="111"/>
        <end position="127"/>
    </location>
</feature>
<comment type="subcellular location">
    <subcellularLocation>
        <location evidence="1">Cell membrane</location>
        <topology evidence="1">Multi-pass membrane protein</topology>
    </subcellularLocation>
</comment>
<protein>
    <submittedName>
        <fullName evidence="13">Cytochrome ubiquinol oxidase subunit I</fullName>
    </submittedName>
</protein>
<evidence type="ECO:0000256" key="1">
    <source>
        <dbReference type="ARBA" id="ARBA00004651"/>
    </source>
</evidence>
<keyword evidence="4 12" id="KW-1003">Cell membrane</keyword>
<organism evidence="13 14">
    <name type="scientific">Actinokineospora fastidiosa</name>
    <dbReference type="NCBI Taxonomy" id="1816"/>
    <lineage>
        <taxon>Bacteria</taxon>
        <taxon>Bacillati</taxon>
        <taxon>Actinomycetota</taxon>
        <taxon>Actinomycetes</taxon>
        <taxon>Pseudonocardiales</taxon>
        <taxon>Pseudonocardiaceae</taxon>
        <taxon>Actinokineospora</taxon>
    </lineage>
</organism>
<dbReference type="GO" id="GO:0046872">
    <property type="term" value="F:metal ion binding"/>
    <property type="evidence" value="ECO:0007669"/>
    <property type="project" value="UniProtKB-UniRule"/>
</dbReference>
<gene>
    <name evidence="13" type="ORF">GCM10010171_37570</name>
</gene>
<dbReference type="GO" id="GO:0019646">
    <property type="term" value="P:aerobic electron transport chain"/>
    <property type="evidence" value="ECO:0007669"/>
    <property type="project" value="InterPro"/>
</dbReference>
<dbReference type="EMBL" id="BMRB01000002">
    <property type="protein sequence ID" value="GGS39089.1"/>
    <property type="molecule type" value="Genomic_DNA"/>
</dbReference>
<feature type="transmembrane region" description="Helical" evidence="12">
    <location>
        <begin position="225"/>
        <end position="244"/>
    </location>
</feature>
<dbReference type="PANTHER" id="PTHR30365:SF14">
    <property type="entry name" value="CYTOCHROME BD MENAQUINOL OXIDASE SUBUNIT I-RELATED"/>
    <property type="match status" value="1"/>
</dbReference>
<keyword evidence="11 12" id="KW-0472">Membrane</keyword>
<feature type="transmembrane region" description="Helical" evidence="12">
    <location>
        <begin position="139"/>
        <end position="160"/>
    </location>
</feature>
<dbReference type="PANTHER" id="PTHR30365">
    <property type="entry name" value="CYTOCHROME D UBIQUINOL OXIDASE"/>
    <property type="match status" value="1"/>
</dbReference>
<evidence type="ECO:0000256" key="7">
    <source>
        <dbReference type="ARBA" id="ARBA00022723"/>
    </source>
</evidence>
<comment type="similarity">
    <text evidence="2 12">Belongs to the cytochrome ubiquinol oxidase subunit 1 family.</text>
</comment>
<feature type="transmembrane region" description="Helical" evidence="12">
    <location>
        <begin position="192"/>
        <end position="213"/>
    </location>
</feature>
<dbReference type="GO" id="GO:0005886">
    <property type="term" value="C:plasma membrane"/>
    <property type="evidence" value="ECO:0007669"/>
    <property type="project" value="UniProtKB-SubCell"/>
</dbReference>
<evidence type="ECO:0000256" key="2">
    <source>
        <dbReference type="ARBA" id="ARBA00009819"/>
    </source>
</evidence>
<dbReference type="GO" id="GO:0070069">
    <property type="term" value="C:cytochrome complex"/>
    <property type="evidence" value="ECO:0007669"/>
    <property type="project" value="UniProtKB-UniRule"/>
</dbReference>
<evidence type="ECO:0000313" key="14">
    <source>
        <dbReference type="Proteomes" id="UP000660680"/>
    </source>
</evidence>
<feature type="transmembrane region" description="Helical" evidence="12">
    <location>
        <begin position="409"/>
        <end position="431"/>
    </location>
</feature>
<dbReference type="RefSeq" id="WP_229787013.1">
    <property type="nucleotide sequence ID" value="NZ_BMRB01000002.1"/>
</dbReference>
<sequence>MLVEVLADAATPGDLVAARTQMAFSLGWHIIIACFGVGMPGLVVFMEWRALRTGDAAFEVLARTWARAMGVLFAVGAVSGTILSFEMGLLWPGLMGSYGEVIGLPFTLEGFAFFIEAIFVGIYLYAWDRLPPRTHLLTGLPIVVAGVASAFFVVTANAWMNQPRGFDLVDGEVTDVRPWEAMFNPATPPQTVHMIVAAFMVAGFGIAAVYAVGMLRGRRDRHHRLGFLVPFTVAAVLAPVQVVVGDWAAHFLADYQPLKLAAIEGLAETTAGAPLSLGGVYIDGELRYALEIPNALSLLAHWDPDAVVLGLNEAPAHLRPPVNVVHLSFQLMVAIGFGLVALGGWLAVAWLRRRDLPRARLFLWAAALAGPAAVLAMEAGWVVTEVGRQPWIVYGHMLTRDAVNPQPGLLVGLGIVLAVYAVLTVATVYVLRLLARRGPVRAPQEESHER</sequence>
<dbReference type="GO" id="GO:0020037">
    <property type="term" value="F:heme binding"/>
    <property type="evidence" value="ECO:0007669"/>
    <property type="project" value="TreeGrafter"/>
</dbReference>
<dbReference type="GO" id="GO:0016682">
    <property type="term" value="F:oxidoreductase activity, acting on diphenols and related substances as donors, oxygen as acceptor"/>
    <property type="evidence" value="ECO:0007669"/>
    <property type="project" value="TreeGrafter"/>
</dbReference>
<feature type="transmembrane region" description="Helical" evidence="12">
    <location>
        <begin position="361"/>
        <end position="383"/>
    </location>
</feature>
<keyword evidence="3 12" id="KW-0813">Transport</keyword>
<evidence type="ECO:0000313" key="13">
    <source>
        <dbReference type="EMBL" id="GGS39089.1"/>
    </source>
</evidence>
<keyword evidence="9 12" id="KW-1133">Transmembrane helix</keyword>
<proteinExistence type="inferred from homology"/>
<evidence type="ECO:0000256" key="5">
    <source>
        <dbReference type="ARBA" id="ARBA00022617"/>
    </source>
</evidence>